<dbReference type="EMBL" id="CM039427">
    <property type="protein sequence ID" value="KAI4355860.1"/>
    <property type="molecule type" value="Genomic_DNA"/>
</dbReference>
<proteinExistence type="predicted"/>
<organism evidence="1 2">
    <name type="scientific">Bauhinia variegata</name>
    <name type="common">Purple orchid tree</name>
    <name type="synonym">Phanera variegata</name>
    <dbReference type="NCBI Taxonomy" id="167791"/>
    <lineage>
        <taxon>Eukaryota</taxon>
        <taxon>Viridiplantae</taxon>
        <taxon>Streptophyta</taxon>
        <taxon>Embryophyta</taxon>
        <taxon>Tracheophyta</taxon>
        <taxon>Spermatophyta</taxon>
        <taxon>Magnoliopsida</taxon>
        <taxon>eudicotyledons</taxon>
        <taxon>Gunneridae</taxon>
        <taxon>Pentapetalae</taxon>
        <taxon>rosids</taxon>
        <taxon>fabids</taxon>
        <taxon>Fabales</taxon>
        <taxon>Fabaceae</taxon>
        <taxon>Cercidoideae</taxon>
        <taxon>Cercideae</taxon>
        <taxon>Bauhiniinae</taxon>
        <taxon>Bauhinia</taxon>
    </lineage>
</organism>
<dbReference type="Proteomes" id="UP000828941">
    <property type="component" value="Chromosome 2"/>
</dbReference>
<name>A0ACB9Q5K1_BAUVA</name>
<evidence type="ECO:0000313" key="2">
    <source>
        <dbReference type="Proteomes" id="UP000828941"/>
    </source>
</evidence>
<sequence length="78" mass="7744">MTASDTSSSSSTVSGATATEPPSVVALNGATHHATPDAANLQFFSEYGGRDEIYLGNGFTRGGPSSAGGNVNGVYCAT</sequence>
<evidence type="ECO:0000313" key="1">
    <source>
        <dbReference type="EMBL" id="KAI4355860.1"/>
    </source>
</evidence>
<reference evidence="1 2" key="1">
    <citation type="journal article" date="2022" name="DNA Res.">
        <title>Chromosomal-level genome assembly of the orchid tree Bauhinia variegata (Leguminosae; Cercidoideae) supports the allotetraploid origin hypothesis of Bauhinia.</title>
        <authorList>
            <person name="Zhong Y."/>
            <person name="Chen Y."/>
            <person name="Zheng D."/>
            <person name="Pang J."/>
            <person name="Liu Y."/>
            <person name="Luo S."/>
            <person name="Meng S."/>
            <person name="Qian L."/>
            <person name="Wei D."/>
            <person name="Dai S."/>
            <person name="Zhou R."/>
        </authorList>
    </citation>
    <scope>NUCLEOTIDE SEQUENCE [LARGE SCALE GENOMIC DNA]</scope>
    <source>
        <strain evidence="1">BV-YZ2020</strain>
    </source>
</reference>
<keyword evidence="2" id="KW-1185">Reference proteome</keyword>
<protein>
    <submittedName>
        <fullName evidence="1">Uncharacterized protein</fullName>
    </submittedName>
</protein>
<gene>
    <name evidence="1" type="ORF">L6164_004591</name>
</gene>
<accession>A0ACB9Q5K1</accession>
<comment type="caution">
    <text evidence="1">The sequence shown here is derived from an EMBL/GenBank/DDBJ whole genome shotgun (WGS) entry which is preliminary data.</text>
</comment>